<proteinExistence type="inferred from homology"/>
<dbReference type="Gene3D" id="3.30.420.150">
    <property type="entry name" value="Exopolyphosphatase. Domain 2"/>
    <property type="match status" value="1"/>
</dbReference>
<gene>
    <name evidence="4" type="ORF">CR205_08785</name>
</gene>
<organism evidence="4 5">
    <name type="scientific">Alteribacter lacisalsi</name>
    <dbReference type="NCBI Taxonomy" id="2045244"/>
    <lineage>
        <taxon>Bacteria</taxon>
        <taxon>Bacillati</taxon>
        <taxon>Bacillota</taxon>
        <taxon>Bacilli</taxon>
        <taxon>Bacillales</taxon>
        <taxon>Bacillaceae</taxon>
        <taxon>Alteribacter</taxon>
    </lineage>
</organism>
<feature type="domain" description="Ppx/GppA phosphatase C-terminal" evidence="3">
    <location>
        <begin position="316"/>
        <end position="464"/>
    </location>
</feature>
<protein>
    <submittedName>
        <fullName evidence="4">Phosphatase</fullName>
    </submittedName>
</protein>
<dbReference type="InterPro" id="IPR003695">
    <property type="entry name" value="Ppx_GppA_N"/>
</dbReference>
<keyword evidence="5" id="KW-1185">Reference proteome</keyword>
<comment type="similarity">
    <text evidence="1">Belongs to the GppA/Ppx family.</text>
</comment>
<name>A0A2W0HDB2_9BACI</name>
<evidence type="ECO:0000259" key="3">
    <source>
        <dbReference type="Pfam" id="PF21447"/>
    </source>
</evidence>
<dbReference type="CDD" id="cd24052">
    <property type="entry name" value="ASKHA_NBD_HpPPX-GppA-like"/>
    <property type="match status" value="1"/>
</dbReference>
<dbReference type="InterPro" id="IPR048950">
    <property type="entry name" value="Ppx_GppA_C"/>
</dbReference>
<dbReference type="InterPro" id="IPR050273">
    <property type="entry name" value="GppA/Ppx_hydrolase"/>
</dbReference>
<evidence type="ECO:0000313" key="4">
    <source>
        <dbReference type="EMBL" id="PYZ99207.1"/>
    </source>
</evidence>
<evidence type="ECO:0000259" key="2">
    <source>
        <dbReference type="Pfam" id="PF02541"/>
    </source>
</evidence>
<dbReference type="Pfam" id="PF21447">
    <property type="entry name" value="Ppx-GppA_III"/>
    <property type="match status" value="1"/>
</dbReference>
<dbReference type="PANTHER" id="PTHR30005:SF0">
    <property type="entry name" value="RETROGRADE REGULATION PROTEIN 2"/>
    <property type="match status" value="1"/>
</dbReference>
<dbReference type="OrthoDB" id="9807195at2"/>
<dbReference type="Proteomes" id="UP000248066">
    <property type="component" value="Unassembled WGS sequence"/>
</dbReference>
<dbReference type="InterPro" id="IPR043129">
    <property type="entry name" value="ATPase_NBD"/>
</dbReference>
<dbReference type="Gene3D" id="1.10.3210.10">
    <property type="entry name" value="Hypothetical protein af1432"/>
    <property type="match status" value="1"/>
</dbReference>
<reference evidence="4 5" key="1">
    <citation type="submission" date="2017-10" db="EMBL/GenBank/DDBJ databases">
        <title>Bacillus sp. nov., a halophilic bacterium isolated from a Yangshapao Lake.</title>
        <authorList>
            <person name="Wang H."/>
        </authorList>
    </citation>
    <scope>NUCLEOTIDE SEQUENCE [LARGE SCALE GENOMIC DNA]</scope>
    <source>
        <strain evidence="4 5">YSP-3</strain>
    </source>
</reference>
<dbReference type="Pfam" id="PF02541">
    <property type="entry name" value="Ppx-GppA"/>
    <property type="match status" value="1"/>
</dbReference>
<evidence type="ECO:0000256" key="1">
    <source>
        <dbReference type="ARBA" id="ARBA00007125"/>
    </source>
</evidence>
<accession>A0A2W0HDB2</accession>
<dbReference type="SUPFAM" id="SSF109604">
    <property type="entry name" value="HD-domain/PDEase-like"/>
    <property type="match status" value="1"/>
</dbReference>
<dbReference type="SUPFAM" id="SSF53067">
    <property type="entry name" value="Actin-like ATPase domain"/>
    <property type="match status" value="2"/>
</dbReference>
<dbReference type="RefSeq" id="WP_110519776.1">
    <property type="nucleotide sequence ID" value="NZ_PDOF01000001.1"/>
</dbReference>
<dbReference type="EMBL" id="PDOF01000001">
    <property type="protein sequence ID" value="PYZ99207.1"/>
    <property type="molecule type" value="Genomic_DNA"/>
</dbReference>
<dbReference type="AlphaFoldDB" id="A0A2W0HDB2"/>
<dbReference type="PANTHER" id="PTHR30005">
    <property type="entry name" value="EXOPOLYPHOSPHATASE"/>
    <property type="match status" value="1"/>
</dbReference>
<evidence type="ECO:0000313" key="5">
    <source>
        <dbReference type="Proteomes" id="UP000248066"/>
    </source>
</evidence>
<dbReference type="GO" id="GO:0006357">
    <property type="term" value="P:regulation of transcription by RNA polymerase II"/>
    <property type="evidence" value="ECO:0007669"/>
    <property type="project" value="TreeGrafter"/>
</dbReference>
<dbReference type="Gene3D" id="3.30.420.40">
    <property type="match status" value="1"/>
</dbReference>
<feature type="domain" description="Ppx/GppA phosphatase N-terminal" evidence="2">
    <location>
        <begin position="25"/>
        <end position="305"/>
    </location>
</feature>
<sequence length="509" mass="57917">MMQQTAIIDLGSNSIRLVIFEISKNGCYREIQNLKVVARLSSHIDESGALSKQGIIIIEKTLERFRTVMKQYDVKEVRGVATAAVRNAANRREIEKLLKSQKGMNFKVISDREEAWYGYLAVVNSTDIKNGITIDIGGGSTEITVFKDREMIHYHSFPFGALTLKKKFMNEDRPSAAEIKKLDHFLKDSFDSLSWLKKEGLPVIGIGGSARNVALVHQNEINYPLAGLHQFEMSPTEVETVFMRLKKLPLKKRQQVDGLSKDRADIILPAMYVIASLLDYTGADSYIVSNKGLREGVFFESLLKEMETTLFPSVTEESFFQLAQDYNLDAVHHRHIAVLAASLLHDLMMTGREKLHDDDLHLLQLAARVFYIGETVHPEARSQHTFYLLTNQSIDGLSHSRRLAIALIASFRNRSLFHQYAAPYRQWVSQKELTRYEKLGSILRLAYGLDRSKMGAVKSVKVTPGEPGRLTLKMKTVKEGYFEEFHAQKYKKHVERAFGRKIDVSVNHH</sequence>
<comment type="caution">
    <text evidence="4">The sequence shown here is derived from an EMBL/GenBank/DDBJ whole genome shotgun (WGS) entry which is preliminary data.</text>
</comment>